<evidence type="ECO:0000256" key="6">
    <source>
        <dbReference type="ARBA" id="ARBA00023033"/>
    </source>
</evidence>
<evidence type="ECO:0000313" key="10">
    <source>
        <dbReference type="Proteomes" id="UP000028411"/>
    </source>
</evidence>
<evidence type="ECO:0000256" key="2">
    <source>
        <dbReference type="ARBA" id="ARBA00022617"/>
    </source>
</evidence>
<accession>A0A081R9V5</accession>
<evidence type="ECO:0000256" key="5">
    <source>
        <dbReference type="ARBA" id="ARBA00023004"/>
    </source>
</evidence>
<dbReference type="PANTHER" id="PTHR46696">
    <property type="entry name" value="P450, PUTATIVE (EUROFUNG)-RELATED"/>
    <property type="match status" value="1"/>
</dbReference>
<dbReference type="GO" id="GO:0016705">
    <property type="term" value="F:oxidoreductase activity, acting on paired donors, with incorporation or reduction of molecular oxygen"/>
    <property type="evidence" value="ECO:0007669"/>
    <property type="project" value="InterPro"/>
</dbReference>
<comment type="caution">
    <text evidence="9">The sequence shown here is derived from an EMBL/GenBank/DDBJ whole genome shotgun (WGS) entry which is preliminary data.</text>
</comment>
<evidence type="ECO:0000256" key="3">
    <source>
        <dbReference type="ARBA" id="ARBA00022723"/>
    </source>
</evidence>
<keyword evidence="4 8" id="KW-0560">Oxidoreductase</keyword>
<dbReference type="eggNOG" id="COG2124">
    <property type="taxonomic scope" value="Bacteria"/>
</dbReference>
<dbReference type="Pfam" id="PF00067">
    <property type="entry name" value="p450"/>
    <property type="match status" value="1"/>
</dbReference>
<dbReference type="InterPro" id="IPR017972">
    <property type="entry name" value="Cyt_P450_CS"/>
</dbReference>
<name>A0A081R9V5_SPHCR</name>
<evidence type="ECO:0000256" key="4">
    <source>
        <dbReference type="ARBA" id="ARBA00023002"/>
    </source>
</evidence>
<dbReference type="PRINTS" id="PR00385">
    <property type="entry name" value="P450"/>
</dbReference>
<dbReference type="PATRIC" id="fig|46429.4.peg.3716"/>
<organism evidence="9 10">
    <name type="scientific">Sphingobium chlorophenolicum</name>
    <dbReference type="NCBI Taxonomy" id="46429"/>
    <lineage>
        <taxon>Bacteria</taxon>
        <taxon>Pseudomonadati</taxon>
        <taxon>Pseudomonadota</taxon>
        <taxon>Alphaproteobacteria</taxon>
        <taxon>Sphingomonadales</taxon>
        <taxon>Sphingomonadaceae</taxon>
        <taxon>Sphingobium</taxon>
    </lineage>
</organism>
<dbReference type="RefSeq" id="WP_037455517.1">
    <property type="nucleotide sequence ID" value="NZ_JFHR01000057.1"/>
</dbReference>
<dbReference type="PRINTS" id="PR00359">
    <property type="entry name" value="BP450"/>
</dbReference>
<dbReference type="Gene3D" id="1.10.630.10">
    <property type="entry name" value="Cytochrome P450"/>
    <property type="match status" value="1"/>
</dbReference>
<evidence type="ECO:0000256" key="8">
    <source>
        <dbReference type="RuleBase" id="RU000461"/>
    </source>
</evidence>
<dbReference type="FunFam" id="1.10.630.10:FF:000018">
    <property type="entry name" value="Cytochrome P450 monooxygenase"/>
    <property type="match status" value="1"/>
</dbReference>
<comment type="similarity">
    <text evidence="1 8">Belongs to the cytochrome P450 family.</text>
</comment>
<protein>
    <submittedName>
        <fullName evidence="9">Cytochrome P450</fullName>
    </submittedName>
</protein>
<evidence type="ECO:0000256" key="1">
    <source>
        <dbReference type="ARBA" id="ARBA00010617"/>
    </source>
</evidence>
<evidence type="ECO:0000256" key="7">
    <source>
        <dbReference type="ARBA" id="ARBA00043906"/>
    </source>
</evidence>
<gene>
    <name evidence="9" type="ORF">BV95_03729</name>
</gene>
<dbReference type="GO" id="GO:0005506">
    <property type="term" value="F:iron ion binding"/>
    <property type="evidence" value="ECO:0007669"/>
    <property type="project" value="InterPro"/>
</dbReference>
<reference evidence="9 10" key="1">
    <citation type="submission" date="2014-02" db="EMBL/GenBank/DDBJ databases">
        <title>Whole genome sequence of Sphingobium chlorophenolicum NBRC 16172.</title>
        <authorList>
            <person name="Gan H.M."/>
            <person name="Gan H.Y."/>
            <person name="Chew T.H."/>
            <person name="Savka M.A."/>
        </authorList>
    </citation>
    <scope>NUCLEOTIDE SEQUENCE [LARGE SCALE GENOMIC DNA]</scope>
    <source>
        <strain evidence="9 10">NBRC 16172</strain>
    </source>
</reference>
<dbReference type="CDD" id="cd11030">
    <property type="entry name" value="CYP105-like"/>
    <property type="match status" value="1"/>
</dbReference>
<dbReference type="AlphaFoldDB" id="A0A081R9V5"/>
<dbReference type="GO" id="GO:0020037">
    <property type="term" value="F:heme binding"/>
    <property type="evidence" value="ECO:0007669"/>
    <property type="project" value="InterPro"/>
</dbReference>
<evidence type="ECO:0000313" key="9">
    <source>
        <dbReference type="EMBL" id="KEQ51978.1"/>
    </source>
</evidence>
<dbReference type="InterPro" id="IPR002397">
    <property type="entry name" value="Cyt_P450_B"/>
</dbReference>
<comment type="function">
    <text evidence="7">Cytochromes P450 are a group of heme-thiolate monooxygenases. They oxidize a variety of structurally unrelated compounds, including steroids, fatty acids, and xenobiotics.</text>
</comment>
<dbReference type="Proteomes" id="UP000028411">
    <property type="component" value="Unassembled WGS sequence"/>
</dbReference>
<dbReference type="PANTHER" id="PTHR46696:SF1">
    <property type="entry name" value="CYTOCHROME P450 YJIB-RELATED"/>
    <property type="match status" value="1"/>
</dbReference>
<dbReference type="InterPro" id="IPR036396">
    <property type="entry name" value="Cyt_P450_sf"/>
</dbReference>
<keyword evidence="3 8" id="KW-0479">Metal-binding</keyword>
<dbReference type="GO" id="GO:0004497">
    <property type="term" value="F:monooxygenase activity"/>
    <property type="evidence" value="ECO:0007669"/>
    <property type="project" value="UniProtKB-KW"/>
</dbReference>
<keyword evidence="6 8" id="KW-0503">Monooxygenase</keyword>
<keyword evidence="5 8" id="KW-0408">Iron</keyword>
<dbReference type="OrthoDB" id="5522954at2"/>
<keyword evidence="2 8" id="KW-0349">Heme</keyword>
<sequence length="410" mass="46101">MTTETQIQEKPVPETTFPWERGAYDPPPAYAWLRENEPVRRVVLHDGTPAWLVTRYDDVRRILADPRVSSNQNLPGFPQIELVPRPSEEETTFLNMDAPRHTLFRRLISKHFIVKKLEVMRPRIQALVDERIDHIIDRSEPFDFVEEIALPVPSTVIAWLLGVPPSDHPFFNRETEALLAASLGTEEAIERATEAFANINDYVDRLIAEREKLDDPGTDILGDLVRASNEGQIERRDVLNTAWLLLVAGHDTTANMIGMGMLTLLEHPDQLAELQANPALIHDAIEELLRYLTVVHLIILRIATEDIEIGGVTIPAGEGIIPLNFAANRDDGHFPDAAKFDIRRGARDHVAFGYGMHQCIGQALARIELQIVFETLLRRIPNLRLATDPADISFKSHASINGIARLPVAL</sequence>
<dbReference type="SUPFAM" id="SSF48264">
    <property type="entry name" value="Cytochrome P450"/>
    <property type="match status" value="1"/>
</dbReference>
<dbReference type="EMBL" id="JFHR01000057">
    <property type="protein sequence ID" value="KEQ51978.1"/>
    <property type="molecule type" value="Genomic_DNA"/>
</dbReference>
<dbReference type="InterPro" id="IPR001128">
    <property type="entry name" value="Cyt_P450"/>
</dbReference>
<dbReference type="PROSITE" id="PS00086">
    <property type="entry name" value="CYTOCHROME_P450"/>
    <property type="match status" value="1"/>
</dbReference>
<proteinExistence type="inferred from homology"/>